<gene>
    <name evidence="3" type="ORF">METZ01_LOCUS213954</name>
</gene>
<evidence type="ECO:0000259" key="2">
    <source>
        <dbReference type="PROSITE" id="PS50989"/>
    </source>
</evidence>
<proteinExistence type="predicted"/>
<feature type="domain" description="CoA carboxyltransferase N-terminal" evidence="1">
    <location>
        <begin position="5"/>
        <end position="263"/>
    </location>
</feature>
<dbReference type="PROSITE" id="PS50989">
    <property type="entry name" value="COA_CT_CTER"/>
    <property type="match status" value="1"/>
</dbReference>
<name>A0A382FDV1_9ZZZZ</name>
<dbReference type="SUPFAM" id="SSF52096">
    <property type="entry name" value="ClpP/crotonase"/>
    <property type="match status" value="2"/>
</dbReference>
<dbReference type="Gene3D" id="3.90.226.10">
    <property type="entry name" value="2-enoyl-CoA Hydratase, Chain A, domain 1"/>
    <property type="match status" value="2"/>
</dbReference>
<reference evidence="3" key="1">
    <citation type="submission" date="2018-05" db="EMBL/GenBank/DDBJ databases">
        <authorList>
            <person name="Lanie J.A."/>
            <person name="Ng W.-L."/>
            <person name="Kazmierczak K.M."/>
            <person name="Andrzejewski T.M."/>
            <person name="Davidsen T.M."/>
            <person name="Wayne K.J."/>
            <person name="Tettelin H."/>
            <person name="Glass J.I."/>
            <person name="Rusch D."/>
            <person name="Podicherti R."/>
            <person name="Tsui H.-C.T."/>
            <person name="Winkler M.E."/>
        </authorList>
    </citation>
    <scope>NUCLEOTIDE SEQUENCE</scope>
</reference>
<dbReference type="InterPro" id="IPR011762">
    <property type="entry name" value="COA_CT_N"/>
</dbReference>
<dbReference type="InterPro" id="IPR034733">
    <property type="entry name" value="AcCoA_carboxyl_beta"/>
</dbReference>
<dbReference type="InterPro" id="IPR051047">
    <property type="entry name" value="AccD/PCCB"/>
</dbReference>
<dbReference type="AlphaFoldDB" id="A0A382FDV1"/>
<dbReference type="PANTHER" id="PTHR43842:SF2">
    <property type="entry name" value="PROPIONYL-COA CARBOXYLASE BETA CHAIN, MITOCHONDRIAL"/>
    <property type="match status" value="1"/>
</dbReference>
<organism evidence="3">
    <name type="scientific">marine metagenome</name>
    <dbReference type="NCBI Taxonomy" id="408172"/>
    <lineage>
        <taxon>unclassified sequences</taxon>
        <taxon>metagenomes</taxon>
        <taxon>ecological metagenomes</taxon>
    </lineage>
</organism>
<evidence type="ECO:0000259" key="1">
    <source>
        <dbReference type="PROSITE" id="PS50980"/>
    </source>
</evidence>
<evidence type="ECO:0008006" key="4">
    <source>
        <dbReference type="Google" id="ProtNLM"/>
    </source>
</evidence>
<feature type="non-terminal residue" evidence="3">
    <location>
        <position position="452"/>
    </location>
</feature>
<accession>A0A382FDV1</accession>
<sequence length="452" mass="48724">MSRKKSTPAPDEGPRPDLARVLEARAKTLDENRPEALAKRAATGHQTIRQNITQLIDPDSFQEYGQLAEPAYQKLTGPADGLVMGTGMVSGARVGFMGYDYTVHAGTQSIINHAKADRFLHLVESLRLPLVLWADGGGWRPYENNINSRDYEETFAMMAQLSGLVPTVGVVSGRCFAGNANLAGLCDTLIATRKAALGMGGPPLVEAALGITLTPEELGPAEMHEACGAVDVLVDDEREAIDCVRRYLSFFQGPGRPSDEVPDTAALRRLVPENPRRAYDVRKVIEGIADLDSVLELRPRFARAAVTALAKVQGVPVGVLANQPMHQAGAIDSPTSDKLARFIQLCDAHDIPMLYLCDTPGLMVGPEVEATALVRHSSRILNAAVNATTPFMTVILRKAYGLGQYMMGALPLKPALLVGWPTAEFGAMGFEGAVKITHKAELEAIPDKKERL</sequence>
<dbReference type="EMBL" id="UINC01049387">
    <property type="protein sequence ID" value="SVB61100.1"/>
    <property type="molecule type" value="Genomic_DNA"/>
</dbReference>
<dbReference type="PROSITE" id="PS50980">
    <property type="entry name" value="COA_CT_NTER"/>
    <property type="match status" value="1"/>
</dbReference>
<dbReference type="InterPro" id="IPR011763">
    <property type="entry name" value="COA_CT_C"/>
</dbReference>
<protein>
    <recommendedName>
        <fullName evidence="4">CoA carboxyltransferase C-terminal domain-containing protein</fullName>
    </recommendedName>
</protein>
<dbReference type="Pfam" id="PF01039">
    <property type="entry name" value="Carboxyl_trans"/>
    <property type="match status" value="1"/>
</dbReference>
<evidence type="ECO:0000313" key="3">
    <source>
        <dbReference type="EMBL" id="SVB61100.1"/>
    </source>
</evidence>
<dbReference type="InterPro" id="IPR029045">
    <property type="entry name" value="ClpP/crotonase-like_dom_sf"/>
</dbReference>
<dbReference type="PANTHER" id="PTHR43842">
    <property type="entry name" value="PROPIONYL-COA CARBOXYLASE BETA CHAIN"/>
    <property type="match status" value="1"/>
</dbReference>
<dbReference type="GO" id="GO:0004658">
    <property type="term" value="F:propionyl-CoA carboxylase activity"/>
    <property type="evidence" value="ECO:0007669"/>
    <property type="project" value="TreeGrafter"/>
</dbReference>
<feature type="domain" description="CoA carboxyltransferase C-terminal" evidence="2">
    <location>
        <begin position="266"/>
        <end position="452"/>
    </location>
</feature>